<proteinExistence type="predicted"/>
<comment type="caution">
    <text evidence="2">The sequence shown here is derived from an EMBL/GenBank/DDBJ whole genome shotgun (WGS) entry which is preliminary data.</text>
</comment>
<dbReference type="EMBL" id="MCGR01000006">
    <property type="protein sequence ID" value="ORY89442.1"/>
    <property type="molecule type" value="Genomic_DNA"/>
</dbReference>
<dbReference type="GO" id="GO:0005741">
    <property type="term" value="C:mitochondrial outer membrane"/>
    <property type="evidence" value="ECO:0007669"/>
    <property type="project" value="TreeGrafter"/>
</dbReference>
<dbReference type="OrthoDB" id="2154985at2759"/>
<accession>A0A1Y2G0P4</accession>
<dbReference type="Pfam" id="PF10300">
    <property type="entry name" value="Iml2-TPR_39"/>
    <property type="match status" value="1"/>
</dbReference>
<dbReference type="Proteomes" id="UP000193467">
    <property type="component" value="Unassembled WGS sequence"/>
</dbReference>
<dbReference type="InterPro" id="IPR011990">
    <property type="entry name" value="TPR-like_helical_dom_sf"/>
</dbReference>
<evidence type="ECO:0000313" key="2">
    <source>
        <dbReference type="EMBL" id="ORY89442.1"/>
    </source>
</evidence>
<dbReference type="InParanoid" id="A0A1Y2G0P4"/>
<feature type="transmembrane region" description="Helical" evidence="1">
    <location>
        <begin position="291"/>
        <end position="313"/>
    </location>
</feature>
<feature type="transmembrane region" description="Helical" evidence="1">
    <location>
        <begin position="351"/>
        <end position="370"/>
    </location>
</feature>
<keyword evidence="3" id="KW-1185">Reference proteome</keyword>
<dbReference type="InterPro" id="IPR019412">
    <property type="entry name" value="IML2/TPR_39"/>
</dbReference>
<organism evidence="2 3">
    <name type="scientific">Leucosporidium creatinivorum</name>
    <dbReference type="NCBI Taxonomy" id="106004"/>
    <lineage>
        <taxon>Eukaryota</taxon>
        <taxon>Fungi</taxon>
        <taxon>Dikarya</taxon>
        <taxon>Basidiomycota</taxon>
        <taxon>Pucciniomycotina</taxon>
        <taxon>Microbotryomycetes</taxon>
        <taxon>Leucosporidiales</taxon>
        <taxon>Leucosporidium</taxon>
    </lineage>
</organism>
<dbReference type="SUPFAM" id="SSF48452">
    <property type="entry name" value="TPR-like"/>
    <property type="match status" value="1"/>
</dbReference>
<evidence type="ECO:0000256" key="1">
    <source>
        <dbReference type="SAM" id="Phobius"/>
    </source>
</evidence>
<reference evidence="2 3" key="1">
    <citation type="submission" date="2016-07" db="EMBL/GenBank/DDBJ databases">
        <title>Pervasive Adenine N6-methylation of Active Genes in Fungi.</title>
        <authorList>
            <consortium name="DOE Joint Genome Institute"/>
            <person name="Mondo S.J."/>
            <person name="Dannebaum R.O."/>
            <person name="Kuo R.C."/>
            <person name="Labutti K."/>
            <person name="Haridas S."/>
            <person name="Kuo A."/>
            <person name="Salamov A."/>
            <person name="Ahrendt S.R."/>
            <person name="Lipzen A."/>
            <person name="Sullivan W."/>
            <person name="Andreopoulos W.B."/>
            <person name="Clum A."/>
            <person name="Lindquist E."/>
            <person name="Daum C."/>
            <person name="Ramamoorthy G.K."/>
            <person name="Gryganskyi A."/>
            <person name="Culley D."/>
            <person name="Magnuson J.K."/>
            <person name="James T.Y."/>
            <person name="O'Malley M.A."/>
            <person name="Stajich J.E."/>
            <person name="Spatafora J.W."/>
            <person name="Visel A."/>
            <person name="Grigoriev I.V."/>
        </authorList>
    </citation>
    <scope>NUCLEOTIDE SEQUENCE [LARGE SCALE GENOMIC DNA]</scope>
    <source>
        <strain evidence="2 3">62-1032</strain>
    </source>
</reference>
<dbReference type="PANTHER" id="PTHR31859">
    <property type="entry name" value="TETRATRICOPEPTIDE REPEAT PROTEIN 39 FAMILY MEMBER"/>
    <property type="match status" value="1"/>
</dbReference>
<evidence type="ECO:0000313" key="3">
    <source>
        <dbReference type="Proteomes" id="UP000193467"/>
    </source>
</evidence>
<dbReference type="GO" id="GO:0005829">
    <property type="term" value="C:cytosol"/>
    <property type="evidence" value="ECO:0007669"/>
    <property type="project" value="TreeGrafter"/>
</dbReference>
<name>A0A1Y2G0P4_9BASI</name>
<gene>
    <name evidence="2" type="ORF">BCR35DRAFT_300628</name>
</gene>
<keyword evidence="1" id="KW-1133">Transmembrane helix</keyword>
<sequence length="755" mass="81925">MTSNSPDQLAQIREATLGIEKLLDNDLQGAQELLRARPDSPGHGVGLGISCFLQAALGQEDNELAKALEVLVKAEGIAAAQSTSARKGEKSVFPPGLEYKILTHDAVMSQALVHILTESYLEFTKAIWKLNRAYKGFKSVYSIVYPGGITESDSLDTIFTKLNAHYVAQTTGAGSGSGGGSSLLSSVGGGGGGSSFFGWGKKKVSTTELKHSSSTAALPALSKVAALDAEKRSASAPGSKVPSREGSVFELGAGVDRLSMNGEAEKVGTGEKMQMGEDGSFPAPLWKDDPIASLCVSGAFFGAGLFTLIFSLLPPKMRKLISWFGFKESNRSVALKQLTVAAATGNDVHGYFASLTLLTFYCLVLLMSGWQCEEDYLLDQCTIVLNRVIERFPEGTLWVLNRAKLCRMRHDTASAISIIEAALEKGSSFREADSLLVFELSWCYLSAAEWIKAADSFERMCTLNNWSHSTYLAISSGCLIDLSIEQRTPEVEKRITDIFNKLPSLFGQKRLLGEPPTTEIFITRRLEADKAKHARWVAAGRLPKDSPFWKAIRITFAMVLGNFWASVGNRSPPPAMHHQIAHLSAFTPLPACLPSEATTGLATPAFTPPTVDSAALDLDTPDELAMRDILLGVLYRSLGTVVSFATAKSLLQSVVKRGRDLGAQGVKEEKWVVPFALFESAVVECKEGELAEKEVRLQGGAAKEVKKVWEARIKKAEKLLEEVFLVVEYDLKSRLESRVIMLRDEIAAKSKKLGL</sequence>
<keyword evidence="1" id="KW-0812">Transmembrane</keyword>
<dbReference type="PANTHER" id="PTHR31859:SF1">
    <property type="entry name" value="TETRATRICOPEPTIDE REPEAT PROTEIN 39C"/>
    <property type="match status" value="1"/>
</dbReference>
<dbReference type="AlphaFoldDB" id="A0A1Y2G0P4"/>
<protein>
    <submittedName>
        <fullName evidence="2">Mitochondrial outer membrane protein IML2</fullName>
    </submittedName>
</protein>
<keyword evidence="1" id="KW-0472">Membrane</keyword>
<dbReference type="GO" id="GO:0005634">
    <property type="term" value="C:nucleus"/>
    <property type="evidence" value="ECO:0007669"/>
    <property type="project" value="TreeGrafter"/>
</dbReference>